<name>A0A7W9B3T8_9SPHN</name>
<dbReference type="SUPFAM" id="SSF51735">
    <property type="entry name" value="NAD(P)-binding Rossmann-fold domains"/>
    <property type="match status" value="1"/>
</dbReference>
<dbReference type="InterPro" id="IPR013118">
    <property type="entry name" value="Mannitol_DH_C"/>
</dbReference>
<sequence>MTRLSRATLAALPDSVARPGHDPAAIRTGIVHFGPGAFHRAHQASYIDTLLGSDPRWGIAAVSLRSAGTVDALARQDGLYSLTTLDRETGIRAIAAHSAFVRPGEDARVHRLLADPDVRLLTSTVTEKGYCLAPDGTLDLSHPDIVHDLADRAAPVSIVGWIVAGLAARRAAGTAPFAVLCCDNMNGNGARLGAAAALFARQFDPGLADWIAGEVAFPNTMVDSITPATDAAHLARARGLLGVDDAAAVQREGFTQWVIEHFDLPGGPDLSGAGVQMTGDVAAYEKAKLRILNGAHSSLAYIGFALGHDSVADAMGDPRLAAFAERLVRSDIIPSLAPAAGLDLSAYAGAVLDRFRNPAIRHRLSQIAWDGSQKLPYRLLDTTDEARAAGRPVARLAVPVAAWMAFIRRMARGGTAIVDPLASRLAAIGRTAGDAASLADALLALDLFPRALVADPAWRAAVLAALERIEGPDPYSALA</sequence>
<dbReference type="InterPro" id="IPR050988">
    <property type="entry name" value="Mannitol_DH/Oxidoreductase"/>
</dbReference>
<reference evidence="4 5" key="1">
    <citation type="submission" date="2020-08" db="EMBL/GenBank/DDBJ databases">
        <title>Genomic Encyclopedia of Type Strains, Phase IV (KMG-IV): sequencing the most valuable type-strain genomes for metagenomic binning, comparative biology and taxonomic classification.</title>
        <authorList>
            <person name="Goeker M."/>
        </authorList>
    </citation>
    <scope>NUCLEOTIDE SEQUENCE [LARGE SCALE GENOMIC DNA]</scope>
    <source>
        <strain evidence="4 5">DSM 27163</strain>
    </source>
</reference>
<evidence type="ECO:0000313" key="5">
    <source>
        <dbReference type="Proteomes" id="UP000537161"/>
    </source>
</evidence>
<protein>
    <submittedName>
        <fullName evidence="4">Fructuronate reductase</fullName>
        <ecNumber evidence="4">1.1.1.57</ecNumber>
    </submittedName>
</protein>
<dbReference type="AlphaFoldDB" id="A0A7W9B3T8"/>
<comment type="caution">
    <text evidence="4">The sequence shown here is derived from an EMBL/GenBank/DDBJ whole genome shotgun (WGS) entry which is preliminary data.</text>
</comment>
<dbReference type="PANTHER" id="PTHR43362:SF1">
    <property type="entry name" value="MANNITOL DEHYDROGENASE 2-RELATED"/>
    <property type="match status" value="1"/>
</dbReference>
<dbReference type="EC" id="1.1.1.57" evidence="4"/>
<dbReference type="Gene3D" id="1.10.1040.10">
    <property type="entry name" value="N-(1-d-carboxylethyl)-l-norvaline Dehydrogenase, domain 2"/>
    <property type="match status" value="1"/>
</dbReference>
<dbReference type="RefSeq" id="WP_184096032.1">
    <property type="nucleotide sequence ID" value="NZ_JACIJH010000002.1"/>
</dbReference>
<dbReference type="EMBL" id="JACIJH010000002">
    <property type="protein sequence ID" value="MBB5705723.1"/>
    <property type="molecule type" value="Genomic_DNA"/>
</dbReference>
<dbReference type="InterPro" id="IPR036291">
    <property type="entry name" value="NAD(P)-bd_dom_sf"/>
</dbReference>
<evidence type="ECO:0000256" key="1">
    <source>
        <dbReference type="ARBA" id="ARBA00023002"/>
    </source>
</evidence>
<dbReference type="PANTHER" id="PTHR43362">
    <property type="entry name" value="MANNITOL DEHYDROGENASE DSF1-RELATED"/>
    <property type="match status" value="1"/>
</dbReference>
<dbReference type="Pfam" id="PF08125">
    <property type="entry name" value="Mannitol_dh_C"/>
    <property type="match status" value="1"/>
</dbReference>
<feature type="domain" description="Mannitol dehydrogenase N-terminal" evidence="2">
    <location>
        <begin position="29"/>
        <end position="264"/>
    </location>
</feature>
<dbReference type="InterPro" id="IPR013131">
    <property type="entry name" value="Mannitol_DH_N"/>
</dbReference>
<gene>
    <name evidence="4" type="ORF">FHR21_001056</name>
</gene>
<accession>A0A7W9B3T8</accession>
<dbReference type="Gene3D" id="3.40.50.720">
    <property type="entry name" value="NAD(P)-binding Rossmann-like Domain"/>
    <property type="match status" value="1"/>
</dbReference>
<proteinExistence type="predicted"/>
<keyword evidence="1 4" id="KW-0560">Oxidoreductase</keyword>
<dbReference type="Pfam" id="PF01232">
    <property type="entry name" value="Mannitol_dh"/>
    <property type="match status" value="1"/>
</dbReference>
<dbReference type="InterPro" id="IPR000669">
    <property type="entry name" value="Mannitol_DH"/>
</dbReference>
<evidence type="ECO:0000313" key="4">
    <source>
        <dbReference type="EMBL" id="MBB5705723.1"/>
    </source>
</evidence>
<dbReference type="SUPFAM" id="SSF48179">
    <property type="entry name" value="6-phosphogluconate dehydrogenase C-terminal domain-like"/>
    <property type="match status" value="1"/>
</dbReference>
<evidence type="ECO:0000259" key="3">
    <source>
        <dbReference type="Pfam" id="PF08125"/>
    </source>
</evidence>
<dbReference type="Proteomes" id="UP000537161">
    <property type="component" value="Unassembled WGS sequence"/>
</dbReference>
<evidence type="ECO:0000259" key="2">
    <source>
        <dbReference type="Pfam" id="PF01232"/>
    </source>
</evidence>
<dbReference type="InterPro" id="IPR008927">
    <property type="entry name" value="6-PGluconate_DH-like_C_sf"/>
</dbReference>
<organism evidence="4 5">
    <name type="scientific">Sphingopyxis panaciterrulae</name>
    <dbReference type="NCBI Taxonomy" id="462372"/>
    <lineage>
        <taxon>Bacteria</taxon>
        <taxon>Pseudomonadati</taxon>
        <taxon>Pseudomonadota</taxon>
        <taxon>Alphaproteobacteria</taxon>
        <taxon>Sphingomonadales</taxon>
        <taxon>Sphingomonadaceae</taxon>
        <taxon>Sphingopyxis</taxon>
    </lineage>
</organism>
<dbReference type="PRINTS" id="PR00084">
    <property type="entry name" value="MTLDHDRGNASE"/>
</dbReference>
<feature type="domain" description="Mannitol dehydrogenase C-terminal" evidence="3">
    <location>
        <begin position="280"/>
        <end position="469"/>
    </location>
</feature>
<dbReference type="InterPro" id="IPR013328">
    <property type="entry name" value="6PGD_dom2"/>
</dbReference>
<dbReference type="GO" id="GO:0008866">
    <property type="term" value="F:fructuronate reductase activity"/>
    <property type="evidence" value="ECO:0007669"/>
    <property type="project" value="UniProtKB-EC"/>
</dbReference>
<keyword evidence="5" id="KW-1185">Reference proteome</keyword>